<sequence length="38" mass="3870">MGDNSIVGINSVVTKPIGSNVIAAGNPAETVKSNITWD</sequence>
<dbReference type="EMBL" id="AMZO01000033">
    <property type="protein sequence ID" value="ELR63997.1"/>
    <property type="molecule type" value="Genomic_DNA"/>
</dbReference>
<dbReference type="AlphaFoldDB" id="L8J942"/>
<keyword evidence="2" id="KW-1185">Reference proteome</keyword>
<evidence type="ECO:0000313" key="2">
    <source>
        <dbReference type="Proteomes" id="UP000011134"/>
    </source>
</evidence>
<dbReference type="Proteomes" id="UP000011134">
    <property type="component" value="Unassembled WGS sequence"/>
</dbReference>
<reference evidence="1 2" key="1">
    <citation type="submission" date="2012-12" db="EMBL/GenBank/DDBJ databases">
        <title>Genome Assembly of Photobacterium sp. AK15.</title>
        <authorList>
            <person name="Khatri I."/>
            <person name="Vaidya B."/>
            <person name="Srinivas T.N.R."/>
            <person name="Subramanian S."/>
            <person name="Pinnaka A."/>
        </authorList>
    </citation>
    <scope>NUCLEOTIDE SEQUENCE [LARGE SCALE GENOMIC DNA]</scope>
    <source>
        <strain evidence="1 2">AK15</strain>
    </source>
</reference>
<protein>
    <submittedName>
        <fullName evidence="1">Uncharacterized protein</fullName>
    </submittedName>
</protein>
<dbReference type="Gene3D" id="2.160.10.10">
    <property type="entry name" value="Hexapeptide repeat proteins"/>
    <property type="match status" value="1"/>
</dbReference>
<dbReference type="PATRIC" id="fig|1056511.3.peg.3999"/>
<evidence type="ECO:0000313" key="1">
    <source>
        <dbReference type="EMBL" id="ELR63997.1"/>
    </source>
</evidence>
<accession>L8J942</accession>
<dbReference type="InterPro" id="IPR011004">
    <property type="entry name" value="Trimer_LpxA-like_sf"/>
</dbReference>
<name>L8J942_9GAMM</name>
<comment type="caution">
    <text evidence="1">The sequence shown here is derived from an EMBL/GenBank/DDBJ whole genome shotgun (WGS) entry which is preliminary data.</text>
</comment>
<organism evidence="1 2">
    <name type="scientific">Photobacterium marinum</name>
    <dbReference type="NCBI Taxonomy" id="1056511"/>
    <lineage>
        <taxon>Bacteria</taxon>
        <taxon>Pseudomonadati</taxon>
        <taxon>Pseudomonadota</taxon>
        <taxon>Gammaproteobacteria</taxon>
        <taxon>Vibrionales</taxon>
        <taxon>Vibrionaceae</taxon>
        <taxon>Photobacterium</taxon>
    </lineage>
</organism>
<proteinExistence type="predicted"/>
<gene>
    <name evidence="1" type="ORF">C942_03076</name>
</gene>
<dbReference type="SUPFAM" id="SSF51161">
    <property type="entry name" value="Trimeric LpxA-like enzymes"/>
    <property type="match status" value="1"/>
</dbReference>